<name>A0A941CQ74_9CLOT</name>
<protein>
    <submittedName>
        <fullName evidence="5">Efflux RND transporter periplasmic adaptor subunit</fullName>
    </submittedName>
</protein>
<evidence type="ECO:0000256" key="1">
    <source>
        <dbReference type="ARBA" id="ARBA00004196"/>
    </source>
</evidence>
<evidence type="ECO:0000256" key="3">
    <source>
        <dbReference type="SAM" id="Coils"/>
    </source>
</evidence>
<dbReference type="GO" id="GO:0030313">
    <property type="term" value="C:cell envelope"/>
    <property type="evidence" value="ECO:0007669"/>
    <property type="project" value="UniProtKB-SubCell"/>
</dbReference>
<keyword evidence="6" id="KW-1185">Reference proteome</keyword>
<comment type="subcellular location">
    <subcellularLocation>
        <location evidence="1">Cell envelope</location>
    </subcellularLocation>
</comment>
<comment type="caution">
    <text evidence="5">The sequence shown here is derived from an EMBL/GenBank/DDBJ whole genome shotgun (WGS) entry which is preliminary data.</text>
</comment>
<gene>
    <name evidence="5" type="ORF">KCG48_05365</name>
</gene>
<dbReference type="Gene3D" id="2.40.30.170">
    <property type="match status" value="1"/>
</dbReference>
<dbReference type="Pfam" id="PF25989">
    <property type="entry name" value="YknX_C"/>
    <property type="match status" value="1"/>
</dbReference>
<proteinExistence type="predicted"/>
<sequence>MNGKNKLIAGVVFLALAGAIGYSIYNSRKVNPVTVNTAVLEKGEVSNLLLSTGKITSNQEKSWQGVNLQVKAVHVAVGQRVKAGDLLVEFDRSDLETAVKQAEIALENAKLNLEQTKSSIAAAKKTKSSLEAQVKTLNGKLAQSKARLEEALKDPLTPENIAIVATETQAIAGYESALTQIQQSLVSIPTVNTAQTKLLENTVASAQLAVDTAKNRLQSTPGTLTASFDGVVTEVNATENTIATMGVTLVTVKDDQNLVVSLNLGKFDAAKVKLGQEATVIYGASRFSGAVVFINPAASSGGSALGALGSVTTVGESSLGVKVSIVNPKDIILDFDADVEILLEKKADVLRIPVESILYKAKDKPYVFVVENGLLVEKDVTLGLISDSYLECLEGLAPGEKVVLNPQDTLKAGDQVIVND</sequence>
<evidence type="ECO:0000259" key="4">
    <source>
        <dbReference type="Pfam" id="PF25989"/>
    </source>
</evidence>
<dbReference type="PANTHER" id="PTHR32347:SF14">
    <property type="entry name" value="EFFLUX SYSTEM COMPONENT YKNX-RELATED"/>
    <property type="match status" value="1"/>
</dbReference>
<dbReference type="Gene3D" id="2.40.50.100">
    <property type="match status" value="1"/>
</dbReference>
<reference evidence="5" key="1">
    <citation type="submission" date="2021-04" db="EMBL/GenBank/DDBJ databases">
        <title>Proteiniclasticum sedimins sp. nov., an obligate anaerobic bacterium isolated from anaerobic sludge.</title>
        <authorList>
            <person name="Liu J."/>
        </authorList>
    </citation>
    <scope>NUCLEOTIDE SEQUENCE</scope>
    <source>
        <strain evidence="5">BAD-10</strain>
    </source>
</reference>
<dbReference type="EMBL" id="JAGSCS010000005">
    <property type="protein sequence ID" value="MBR0575768.1"/>
    <property type="molecule type" value="Genomic_DNA"/>
</dbReference>
<feature type="domain" description="YknX-like C-terminal permuted SH3-like" evidence="4">
    <location>
        <begin position="349"/>
        <end position="418"/>
    </location>
</feature>
<dbReference type="PANTHER" id="PTHR32347">
    <property type="entry name" value="EFFLUX SYSTEM COMPONENT YKNX-RELATED"/>
    <property type="match status" value="1"/>
</dbReference>
<dbReference type="Gene3D" id="2.40.420.20">
    <property type="match status" value="1"/>
</dbReference>
<dbReference type="RefSeq" id="WP_211800380.1">
    <property type="nucleotide sequence ID" value="NZ_JAGSCS010000005.1"/>
</dbReference>
<dbReference type="Proteomes" id="UP000675379">
    <property type="component" value="Unassembled WGS sequence"/>
</dbReference>
<dbReference type="AlphaFoldDB" id="A0A941CQ74"/>
<dbReference type="SUPFAM" id="SSF111369">
    <property type="entry name" value="HlyD-like secretion proteins"/>
    <property type="match status" value="1"/>
</dbReference>
<dbReference type="Gene3D" id="1.10.287.470">
    <property type="entry name" value="Helix hairpin bin"/>
    <property type="match status" value="1"/>
</dbReference>
<feature type="coiled-coil region" evidence="3">
    <location>
        <begin position="92"/>
        <end position="154"/>
    </location>
</feature>
<organism evidence="5 6">
    <name type="scientific">Proteiniclasticum sediminis</name>
    <dbReference type="NCBI Taxonomy" id="2804028"/>
    <lineage>
        <taxon>Bacteria</taxon>
        <taxon>Bacillati</taxon>
        <taxon>Bacillota</taxon>
        <taxon>Clostridia</taxon>
        <taxon>Eubacteriales</taxon>
        <taxon>Clostridiaceae</taxon>
        <taxon>Proteiniclasticum</taxon>
    </lineage>
</organism>
<keyword evidence="2 3" id="KW-0175">Coiled coil</keyword>
<dbReference type="InterPro" id="IPR058637">
    <property type="entry name" value="YknX-like_C"/>
</dbReference>
<evidence type="ECO:0000313" key="5">
    <source>
        <dbReference type="EMBL" id="MBR0575768.1"/>
    </source>
</evidence>
<dbReference type="InterPro" id="IPR050465">
    <property type="entry name" value="UPF0194_transport"/>
</dbReference>
<accession>A0A941CQ74</accession>
<evidence type="ECO:0000313" key="6">
    <source>
        <dbReference type="Proteomes" id="UP000675379"/>
    </source>
</evidence>
<evidence type="ECO:0000256" key="2">
    <source>
        <dbReference type="ARBA" id="ARBA00023054"/>
    </source>
</evidence>